<accession>C0NH02</accession>
<dbReference type="HOGENOM" id="CLU_1019289_0_0_1"/>
<protein>
    <submittedName>
        <fullName evidence="1">Uncharacterized protein</fullName>
    </submittedName>
</protein>
<dbReference type="AlphaFoldDB" id="C0NH02"/>
<organism evidence="1 2">
    <name type="scientific">Ajellomyces capsulatus (strain G186AR / H82 / ATCC MYA-2454 / RMSCC 2432)</name>
    <name type="common">Darling's disease fungus</name>
    <name type="synonym">Histoplasma capsulatum</name>
    <dbReference type="NCBI Taxonomy" id="447093"/>
    <lineage>
        <taxon>Eukaryota</taxon>
        <taxon>Fungi</taxon>
        <taxon>Dikarya</taxon>
        <taxon>Ascomycota</taxon>
        <taxon>Pezizomycotina</taxon>
        <taxon>Eurotiomycetes</taxon>
        <taxon>Eurotiomycetidae</taxon>
        <taxon>Onygenales</taxon>
        <taxon>Ajellomycetaceae</taxon>
        <taxon>Histoplasma</taxon>
    </lineage>
</organism>
<dbReference type="EMBL" id="GG663365">
    <property type="protein sequence ID" value="EEH09087.1"/>
    <property type="molecule type" value="Genomic_DNA"/>
</dbReference>
<name>C0NH02_AJECG</name>
<evidence type="ECO:0000313" key="1">
    <source>
        <dbReference type="EMBL" id="EEH09087.1"/>
    </source>
</evidence>
<gene>
    <name evidence="1" type="ORF">HCBG_02624</name>
</gene>
<keyword evidence="2" id="KW-1185">Reference proteome</keyword>
<reference evidence="1" key="1">
    <citation type="submission" date="2009-02" db="EMBL/GenBank/DDBJ databases">
        <title>The Genome Sequence of Ajellomyces capsulatus strain G186AR.</title>
        <authorList>
            <consortium name="The Broad Institute Genome Sequencing Platform"/>
            <person name="Champion M."/>
            <person name="Cuomo C."/>
            <person name="Ma L.-J."/>
            <person name="Henn M.R."/>
            <person name="Sil A."/>
            <person name="Goldman B."/>
            <person name="Young S.K."/>
            <person name="Kodira C.D."/>
            <person name="Zeng Q."/>
            <person name="Koehrsen M."/>
            <person name="Alvarado L."/>
            <person name="Berlin A."/>
            <person name="Borenstein D."/>
            <person name="Chen Z."/>
            <person name="Engels R."/>
            <person name="Freedman E."/>
            <person name="Gellesch M."/>
            <person name="Goldberg J."/>
            <person name="Griggs A."/>
            <person name="Gujja S."/>
            <person name="Heiman D."/>
            <person name="Hepburn T."/>
            <person name="Howarth C."/>
            <person name="Jen D."/>
            <person name="Larson L."/>
            <person name="Lewis B."/>
            <person name="Mehta T."/>
            <person name="Park D."/>
            <person name="Pearson M."/>
            <person name="Roberts A."/>
            <person name="Saif S."/>
            <person name="Shea T."/>
            <person name="Shenoy N."/>
            <person name="Sisk P."/>
            <person name="Stolte C."/>
            <person name="Sykes S."/>
            <person name="Walk T."/>
            <person name="White J."/>
            <person name="Yandava C."/>
            <person name="Klein B."/>
            <person name="McEwen J.G."/>
            <person name="Puccia R."/>
            <person name="Goldman G.H."/>
            <person name="Felipe M.S."/>
            <person name="Nino-Vega G."/>
            <person name="San-Blas G."/>
            <person name="Taylor J."/>
            <person name="Mendoza L."/>
            <person name="Galagan J."/>
            <person name="Nusbaum C."/>
            <person name="Birren B."/>
        </authorList>
    </citation>
    <scope>NUCLEOTIDE SEQUENCE</scope>
    <source>
        <strain evidence="1">G186AR</strain>
    </source>
</reference>
<dbReference type="InParanoid" id="C0NH02"/>
<dbReference type="GeneID" id="69035640"/>
<dbReference type="RefSeq" id="XP_045289568.1">
    <property type="nucleotide sequence ID" value="XM_045429673.1"/>
</dbReference>
<proteinExistence type="predicted"/>
<evidence type="ECO:0000313" key="2">
    <source>
        <dbReference type="Proteomes" id="UP000001631"/>
    </source>
</evidence>
<dbReference type="Proteomes" id="UP000001631">
    <property type="component" value="Unassembled WGS sequence"/>
</dbReference>
<sequence>MTVYTCEDDSNFPTTTIKISSLILHPVCCPLDTRVITRSVMRMLHRWLIWTYLVTLEENGWKSSSFDGCDCMSIKYRVLSELEIFHPEPALVSKHLENGMECLTVLLALRINIVFDNVLAALTLGDMLNPQSPDMLVNAVSLLLVALPCTHLPPLHVGGESLSEPQQVLSTAIINLTFSPSASTTKKKSSERRKISRKVPIIGIWLWIPPEGQTCCHLPFNALGIVPAVSQLINSSPLSSLPPIAVGILPRMRMAEPNRETFDMRAKRSTRRY</sequence>